<evidence type="ECO:0000313" key="2">
    <source>
        <dbReference type="Proteomes" id="UP001500280"/>
    </source>
</evidence>
<name>A0ABP4UP61_9ACTN</name>
<dbReference type="EMBL" id="BAAANF010000021">
    <property type="protein sequence ID" value="GAA1706809.1"/>
    <property type="molecule type" value="Genomic_DNA"/>
</dbReference>
<reference evidence="2" key="1">
    <citation type="journal article" date="2019" name="Int. J. Syst. Evol. Microbiol.">
        <title>The Global Catalogue of Microorganisms (GCM) 10K type strain sequencing project: providing services to taxonomists for standard genome sequencing and annotation.</title>
        <authorList>
            <consortium name="The Broad Institute Genomics Platform"/>
            <consortium name="The Broad Institute Genome Sequencing Center for Infectious Disease"/>
            <person name="Wu L."/>
            <person name="Ma J."/>
        </authorList>
    </citation>
    <scope>NUCLEOTIDE SEQUENCE [LARGE SCALE GENOMIC DNA]</scope>
    <source>
        <strain evidence="2">JCM 14307</strain>
    </source>
</reference>
<comment type="caution">
    <text evidence="1">The sequence shown here is derived from an EMBL/GenBank/DDBJ whole genome shotgun (WGS) entry which is preliminary data.</text>
</comment>
<keyword evidence="2" id="KW-1185">Reference proteome</keyword>
<evidence type="ECO:0000313" key="1">
    <source>
        <dbReference type="EMBL" id="GAA1706809.1"/>
    </source>
</evidence>
<dbReference type="Proteomes" id="UP001500280">
    <property type="component" value="Unassembled WGS sequence"/>
</dbReference>
<gene>
    <name evidence="1" type="ORF">GCM10009745_63350</name>
</gene>
<evidence type="ECO:0008006" key="3">
    <source>
        <dbReference type="Google" id="ProtNLM"/>
    </source>
</evidence>
<accession>A0ABP4UP61</accession>
<protein>
    <recommendedName>
        <fullName evidence="3">Protein CR006 P-loop domain-containing protein</fullName>
    </recommendedName>
</protein>
<organism evidence="1 2">
    <name type="scientific">Kribbella yunnanensis</name>
    <dbReference type="NCBI Taxonomy" id="190194"/>
    <lineage>
        <taxon>Bacteria</taxon>
        <taxon>Bacillati</taxon>
        <taxon>Actinomycetota</taxon>
        <taxon>Actinomycetes</taxon>
        <taxon>Propionibacteriales</taxon>
        <taxon>Kribbellaceae</taxon>
        <taxon>Kribbella</taxon>
    </lineage>
</organism>
<sequence length="119" mass="13036">MFLREAGVGVAINSLAEGERLRFAQTGLTIVYGFNGSGKSGYARLLRRSVNARRDVEIHRDGFDKDTSKAQDARVVYDVEGGATQVWRMGAEHSAELAQVRFYDSECGRTYVDLASAAA</sequence>
<proteinExistence type="predicted"/>